<name>A0A8K0MN23_9ROSA</name>
<proteinExistence type="predicted"/>
<gene>
    <name evidence="1" type="ORF">FNV43_RR07510</name>
</gene>
<reference evidence="1" key="1">
    <citation type="submission" date="2020-03" db="EMBL/GenBank/DDBJ databases">
        <title>A high-quality chromosome-level genome assembly of a woody plant with both climbing and erect habits, Rhamnella rubrinervis.</title>
        <authorList>
            <person name="Lu Z."/>
            <person name="Yang Y."/>
            <person name="Zhu X."/>
            <person name="Sun Y."/>
        </authorList>
    </citation>
    <scope>NUCLEOTIDE SEQUENCE</scope>
    <source>
        <strain evidence="1">BYM</strain>
        <tissue evidence="1">Leaf</tissue>
    </source>
</reference>
<protein>
    <submittedName>
        <fullName evidence="1">Uncharacterized protein</fullName>
    </submittedName>
</protein>
<dbReference type="AlphaFoldDB" id="A0A8K0MN23"/>
<evidence type="ECO:0000313" key="2">
    <source>
        <dbReference type="Proteomes" id="UP000796880"/>
    </source>
</evidence>
<dbReference type="EMBL" id="VOIH02000003">
    <property type="protein sequence ID" value="KAF3451415.1"/>
    <property type="molecule type" value="Genomic_DNA"/>
</dbReference>
<dbReference type="OrthoDB" id="10327602at2759"/>
<accession>A0A8K0MN23</accession>
<keyword evidence="2" id="KW-1185">Reference proteome</keyword>
<sequence>MEIKMIYTELDHFQFLPWSYHGKDKTKHRYLIGVFEFLLELTTDASMEITELDGRPNLWYMVGAYVSCFLLLTVQSCRRSYVSGRRNDCVDRQETCPELPEMGFSAESDRRRCGSESIIRVVESRGGVLDGQTIEEDGHNEADGLRRRKRKAKQEIRSSFSRERTRQSTTRAAGIGMGITLWTSTRELYRVTKPTWEFSLDRALTSTVSQTCKLMW</sequence>
<evidence type="ECO:0000313" key="1">
    <source>
        <dbReference type="EMBL" id="KAF3451415.1"/>
    </source>
</evidence>
<dbReference type="Proteomes" id="UP000796880">
    <property type="component" value="Unassembled WGS sequence"/>
</dbReference>
<organism evidence="1 2">
    <name type="scientific">Rhamnella rubrinervis</name>
    <dbReference type="NCBI Taxonomy" id="2594499"/>
    <lineage>
        <taxon>Eukaryota</taxon>
        <taxon>Viridiplantae</taxon>
        <taxon>Streptophyta</taxon>
        <taxon>Embryophyta</taxon>
        <taxon>Tracheophyta</taxon>
        <taxon>Spermatophyta</taxon>
        <taxon>Magnoliopsida</taxon>
        <taxon>eudicotyledons</taxon>
        <taxon>Gunneridae</taxon>
        <taxon>Pentapetalae</taxon>
        <taxon>rosids</taxon>
        <taxon>fabids</taxon>
        <taxon>Rosales</taxon>
        <taxon>Rhamnaceae</taxon>
        <taxon>rhamnoid group</taxon>
        <taxon>Rhamneae</taxon>
        <taxon>Rhamnella</taxon>
    </lineage>
</organism>
<comment type="caution">
    <text evidence="1">The sequence shown here is derived from an EMBL/GenBank/DDBJ whole genome shotgun (WGS) entry which is preliminary data.</text>
</comment>